<dbReference type="Proteomes" id="UP000030136">
    <property type="component" value="Unassembled WGS sequence"/>
</dbReference>
<dbReference type="InterPro" id="IPR029044">
    <property type="entry name" value="Nucleotide-diphossugar_trans"/>
</dbReference>
<protein>
    <submittedName>
        <fullName evidence="3">Glycosyl transferase family 2</fullName>
    </submittedName>
    <submittedName>
        <fullName evidence="4">Transferase 2, rSAM/selenodomain-associated</fullName>
    </submittedName>
</protein>
<dbReference type="eggNOG" id="COG1216">
    <property type="taxonomic scope" value="Bacteria"/>
</dbReference>
<dbReference type="InterPro" id="IPR001173">
    <property type="entry name" value="Glyco_trans_2-like"/>
</dbReference>
<dbReference type="AlphaFoldDB" id="A0A0A2FZ46"/>
<dbReference type="STRING" id="393921.HQ45_00060"/>
<dbReference type="EMBL" id="LS483447">
    <property type="protein sequence ID" value="SQH73081.1"/>
    <property type="molecule type" value="Genomic_DNA"/>
</dbReference>
<dbReference type="EMBL" id="JQJC01000007">
    <property type="protein sequence ID" value="KGN96308.1"/>
    <property type="molecule type" value="Genomic_DNA"/>
</dbReference>
<evidence type="ECO:0000313" key="4">
    <source>
        <dbReference type="EMBL" id="SQH73081.1"/>
    </source>
</evidence>
<dbReference type="CDD" id="cd02511">
    <property type="entry name" value="Beta4Glucosyltransferase"/>
    <property type="match status" value="1"/>
</dbReference>
<reference evidence="3 5" key="1">
    <citation type="submission" date="2014-08" db="EMBL/GenBank/DDBJ databases">
        <title>Porphyromonas crevioricanis strain:COT-253_OH1447 Genome sequencing.</title>
        <authorList>
            <person name="Wallis C."/>
            <person name="Deusch O."/>
            <person name="O'Flynn C."/>
            <person name="Davis I."/>
            <person name="Jospin G."/>
            <person name="Darling A.E."/>
            <person name="Coil D.A."/>
            <person name="Alexiev A."/>
            <person name="Horsfall A."/>
            <person name="Kirkwood N."/>
            <person name="Harris S."/>
            <person name="Eisen J.A."/>
        </authorList>
    </citation>
    <scope>NUCLEOTIDE SEQUENCE [LARGE SCALE GENOMIC DNA]</scope>
    <source>
        <strain evidence="5">COT-253 OH1447</strain>
        <strain evidence="3">COT-253_OH1447</strain>
    </source>
</reference>
<gene>
    <name evidence="3" type="ORF">HQ38_02005</name>
    <name evidence="4" type="ORF">NCTC12858_00925</name>
</gene>
<accession>A0A0A2FZ46</accession>
<feature type="domain" description="Glycosyltransferase 2-like" evidence="2">
    <location>
        <begin position="7"/>
        <end position="104"/>
    </location>
</feature>
<evidence type="ECO:0000313" key="6">
    <source>
        <dbReference type="Proteomes" id="UP000249300"/>
    </source>
</evidence>
<sequence>MQKLPISVVINTYNAELHLRRVLDSLGRYEEILICDMHSNDKTIEIAQEYGCSITYFDKYPCAEPARDFANHQARNEWVLVVDADEIVPEALTNYLADLISSEQPPYGLWIPRKNYFMGKFMHASYPDHILRFFRRDASYWPPHVHSLPQIDGAVVYIPAKRKDLAFIHLANDSISQVLEKLNRYTQSELSRSKRNKQAGRAKLFFSPAFRFFKSYILKGGFRDGKEGFIHAGLDALYKFITLSKQIERQSQEQQKRNDTTTN</sequence>
<evidence type="ECO:0000313" key="3">
    <source>
        <dbReference type="EMBL" id="KGN96308.1"/>
    </source>
</evidence>
<evidence type="ECO:0000259" key="2">
    <source>
        <dbReference type="Pfam" id="PF00535"/>
    </source>
</evidence>
<dbReference type="Proteomes" id="UP000249300">
    <property type="component" value="Chromosome 1"/>
</dbReference>
<dbReference type="RefSeq" id="WP_023936100.1">
    <property type="nucleotide sequence ID" value="NZ_FUXH01000007.1"/>
</dbReference>
<dbReference type="KEGG" id="pcre:NCTC12858_00925"/>
<dbReference type="PANTHER" id="PTHR43630:SF2">
    <property type="entry name" value="GLYCOSYLTRANSFERASE"/>
    <property type="match status" value="1"/>
</dbReference>
<comment type="similarity">
    <text evidence="1">Belongs to the glycosyltransferase 2 family. WaaE/KdtX subfamily.</text>
</comment>
<proteinExistence type="inferred from homology"/>
<dbReference type="OrthoDB" id="9815923at2"/>
<evidence type="ECO:0000256" key="1">
    <source>
        <dbReference type="ARBA" id="ARBA00038494"/>
    </source>
</evidence>
<keyword evidence="3" id="KW-0808">Transferase</keyword>
<evidence type="ECO:0000313" key="5">
    <source>
        <dbReference type="Proteomes" id="UP000030136"/>
    </source>
</evidence>
<keyword evidence="6" id="KW-1185">Reference proteome</keyword>
<reference evidence="4 6" key="2">
    <citation type="submission" date="2018-06" db="EMBL/GenBank/DDBJ databases">
        <authorList>
            <consortium name="Pathogen Informatics"/>
            <person name="Doyle S."/>
        </authorList>
    </citation>
    <scope>NUCLEOTIDE SEQUENCE [LARGE SCALE GENOMIC DNA]</scope>
    <source>
        <strain evidence="4 6">NCTC12858</strain>
    </source>
</reference>
<dbReference type="PANTHER" id="PTHR43630">
    <property type="entry name" value="POLY-BETA-1,6-N-ACETYL-D-GLUCOSAMINE SYNTHASE"/>
    <property type="match status" value="1"/>
</dbReference>
<organism evidence="3 5">
    <name type="scientific">Porphyromonas crevioricanis</name>
    <dbReference type="NCBI Taxonomy" id="393921"/>
    <lineage>
        <taxon>Bacteria</taxon>
        <taxon>Pseudomonadati</taxon>
        <taxon>Bacteroidota</taxon>
        <taxon>Bacteroidia</taxon>
        <taxon>Bacteroidales</taxon>
        <taxon>Porphyromonadaceae</taxon>
        <taxon>Porphyromonas</taxon>
    </lineage>
</organism>
<dbReference type="Gene3D" id="3.90.550.10">
    <property type="entry name" value="Spore Coat Polysaccharide Biosynthesis Protein SpsA, Chain A"/>
    <property type="match status" value="1"/>
</dbReference>
<dbReference type="Pfam" id="PF00535">
    <property type="entry name" value="Glycos_transf_2"/>
    <property type="match status" value="1"/>
</dbReference>
<dbReference type="GO" id="GO:0016740">
    <property type="term" value="F:transferase activity"/>
    <property type="evidence" value="ECO:0007669"/>
    <property type="project" value="UniProtKB-KW"/>
</dbReference>
<dbReference type="SUPFAM" id="SSF53448">
    <property type="entry name" value="Nucleotide-diphospho-sugar transferases"/>
    <property type="match status" value="1"/>
</dbReference>
<name>A0A0A2FZ46_9PORP</name>